<dbReference type="AlphaFoldDB" id="A0A835HAP9"/>
<dbReference type="InterPro" id="IPR007196">
    <property type="entry name" value="CCR4-Not_Not1_C"/>
</dbReference>
<organism evidence="4 5">
    <name type="scientific">Coptis chinensis</name>
    <dbReference type="NCBI Taxonomy" id="261450"/>
    <lineage>
        <taxon>Eukaryota</taxon>
        <taxon>Viridiplantae</taxon>
        <taxon>Streptophyta</taxon>
        <taxon>Embryophyta</taxon>
        <taxon>Tracheophyta</taxon>
        <taxon>Spermatophyta</taxon>
        <taxon>Magnoliopsida</taxon>
        <taxon>Ranunculales</taxon>
        <taxon>Ranunculaceae</taxon>
        <taxon>Coptidoideae</taxon>
        <taxon>Coptis</taxon>
    </lineage>
</organism>
<dbReference type="EMBL" id="JADFTS010000007">
    <property type="protein sequence ID" value="KAF9595814.1"/>
    <property type="molecule type" value="Genomic_DNA"/>
</dbReference>
<dbReference type="GO" id="GO:0030015">
    <property type="term" value="C:CCR4-NOT core complex"/>
    <property type="evidence" value="ECO:0007669"/>
    <property type="project" value="InterPro"/>
</dbReference>
<feature type="region of interest" description="Disordered" evidence="1">
    <location>
        <begin position="87"/>
        <end position="116"/>
    </location>
</feature>
<feature type="domain" description="CCR4-Not complex component Not1 C-terminal" evidence="2">
    <location>
        <begin position="274"/>
        <end position="347"/>
    </location>
</feature>
<dbReference type="Pfam" id="PF25097">
    <property type="entry name" value="ARM_Cnot1"/>
    <property type="match status" value="1"/>
</dbReference>
<dbReference type="GO" id="GO:0017148">
    <property type="term" value="P:negative regulation of translation"/>
    <property type="evidence" value="ECO:0007669"/>
    <property type="project" value="InterPro"/>
</dbReference>
<dbReference type="PANTHER" id="PTHR13162:SF8">
    <property type="entry name" value="CCR4-NOT TRANSCRIPTION COMPLEX SUBUNIT 1"/>
    <property type="match status" value="1"/>
</dbReference>
<dbReference type="PANTHER" id="PTHR13162">
    <property type="entry name" value="CCR4-NOT TRANSCRIPTION COMPLEX"/>
    <property type="match status" value="1"/>
</dbReference>
<protein>
    <submittedName>
        <fullName evidence="4">Uncharacterized protein</fullName>
    </submittedName>
</protein>
<accession>A0A835HAP9</accession>
<dbReference type="Pfam" id="PF04054">
    <property type="entry name" value="Not1"/>
    <property type="match status" value="1"/>
</dbReference>
<reference evidence="4 5" key="1">
    <citation type="submission" date="2020-10" db="EMBL/GenBank/DDBJ databases">
        <title>The Coptis chinensis genome and diversification of protoberbering-type alkaloids.</title>
        <authorList>
            <person name="Wang B."/>
            <person name="Shu S."/>
            <person name="Song C."/>
            <person name="Liu Y."/>
        </authorList>
    </citation>
    <scope>NUCLEOTIDE SEQUENCE [LARGE SCALE GENOMIC DNA]</scope>
    <source>
        <strain evidence="4">HL-2020</strain>
        <tissue evidence="4">Leaf</tissue>
    </source>
</reference>
<name>A0A835HAP9_9MAGN</name>
<dbReference type="Gene3D" id="1.25.40.790">
    <property type="match status" value="2"/>
</dbReference>
<evidence type="ECO:0000259" key="2">
    <source>
        <dbReference type="Pfam" id="PF04054"/>
    </source>
</evidence>
<dbReference type="InterPro" id="IPR055454">
    <property type="entry name" value="CNOT1-like_NOT1_connector"/>
</dbReference>
<dbReference type="InterPro" id="IPR040398">
    <property type="entry name" value="Not1"/>
</dbReference>
<evidence type="ECO:0000313" key="5">
    <source>
        <dbReference type="Proteomes" id="UP000631114"/>
    </source>
</evidence>
<evidence type="ECO:0000313" key="4">
    <source>
        <dbReference type="EMBL" id="KAF9595814.1"/>
    </source>
</evidence>
<dbReference type="GO" id="GO:0000932">
    <property type="term" value="C:P-body"/>
    <property type="evidence" value="ECO:0007669"/>
    <property type="project" value="TreeGrafter"/>
</dbReference>
<dbReference type="GO" id="GO:0000288">
    <property type="term" value="P:nuclear-transcribed mRNA catabolic process, deadenylation-dependent decay"/>
    <property type="evidence" value="ECO:0007669"/>
    <property type="project" value="TreeGrafter"/>
</dbReference>
<dbReference type="Gene3D" id="1.25.40.800">
    <property type="match status" value="1"/>
</dbReference>
<dbReference type="GO" id="GO:0060090">
    <property type="term" value="F:molecular adaptor activity"/>
    <property type="evidence" value="ECO:0007669"/>
    <property type="project" value="TreeGrafter"/>
</dbReference>
<evidence type="ECO:0000259" key="3">
    <source>
        <dbReference type="Pfam" id="PF25097"/>
    </source>
</evidence>
<dbReference type="OrthoDB" id="1933107at2759"/>
<evidence type="ECO:0000256" key="1">
    <source>
        <dbReference type="SAM" id="MobiDB-lite"/>
    </source>
</evidence>
<feature type="domain" description="CCR4-NOT transcription complex subunit 1-like NOT1 connector" evidence="3">
    <location>
        <begin position="3"/>
        <end position="70"/>
    </location>
</feature>
<comment type="caution">
    <text evidence="4">The sequence shown here is derived from an EMBL/GenBank/DDBJ whole genome shotgun (WGS) entry which is preliminary data.</text>
</comment>
<dbReference type="Proteomes" id="UP000631114">
    <property type="component" value="Unassembled WGS sequence"/>
</dbReference>
<gene>
    <name evidence="4" type="ORF">IFM89_005300</name>
</gene>
<feature type="compositionally biased region" description="Basic and acidic residues" evidence="1">
    <location>
        <begin position="87"/>
        <end position="97"/>
    </location>
</feature>
<sequence length="355" mass="39112">MDNVHMAELIDGGRNKVATEFSISLLQTLVVQEPGASVSELHNLVDALGKLATRPGSPESLQQLVEIARNPASIAGTLSGFNMGKDEKARLSRDKKAPSGRIMMSRDDYNSSESSSVDATGFREQLLGLLKDIDFSEHFFRILTEISVSHCISEVLAPLAMQSPNQQLHLSFVAVDKYAKLVSSLLKHGVLDQALKVQFLSKILSVTVRVIQKDAEDKKVAFNPRPYFRLFINWLLDLGPSDTGLESAGLQAWAVLTAFANAFLSLQPLKVPGFSFCDVIPPSCIQMRNVILSAFPRNMRLPDPSTPNLKIDLLAEISQSPSIFSKVDVSLKSKQMKADIDEYLKAGNYQFTEED</sequence>
<proteinExistence type="predicted"/>
<keyword evidence="5" id="KW-1185">Reference proteome</keyword>